<organism evidence="3 4">
    <name type="scientific">Staphylotrichum tortipilum</name>
    <dbReference type="NCBI Taxonomy" id="2831512"/>
    <lineage>
        <taxon>Eukaryota</taxon>
        <taxon>Fungi</taxon>
        <taxon>Dikarya</taxon>
        <taxon>Ascomycota</taxon>
        <taxon>Pezizomycotina</taxon>
        <taxon>Sordariomycetes</taxon>
        <taxon>Sordariomycetidae</taxon>
        <taxon>Sordariales</taxon>
        <taxon>Chaetomiaceae</taxon>
        <taxon>Staphylotrichum</taxon>
    </lineage>
</organism>
<evidence type="ECO:0000256" key="1">
    <source>
        <dbReference type="SAM" id="SignalP"/>
    </source>
</evidence>
<feature type="chain" id="PRO_5043036370" description="DUF8021 domain-containing protein" evidence="1">
    <location>
        <begin position="19"/>
        <end position="284"/>
    </location>
</feature>
<dbReference type="EMBL" id="MU855751">
    <property type="protein sequence ID" value="KAK3899696.1"/>
    <property type="molecule type" value="Genomic_DNA"/>
</dbReference>
<feature type="domain" description="DUF8021" evidence="2">
    <location>
        <begin position="158"/>
        <end position="264"/>
    </location>
</feature>
<accession>A0AAN6MGH3</accession>
<dbReference type="AlphaFoldDB" id="A0AAN6MGH3"/>
<evidence type="ECO:0000313" key="3">
    <source>
        <dbReference type="EMBL" id="KAK3899696.1"/>
    </source>
</evidence>
<evidence type="ECO:0000259" key="2">
    <source>
        <dbReference type="Pfam" id="PF26061"/>
    </source>
</evidence>
<sequence length="284" mass="30325">MKSLLLTGILALTPSTSADCTRAFLTNATTAYVAAQTTGKPSTLAALLSPHLNYTESDKTVDIATGVLTKAMTIDHALSLHDPARCATFTELIVTNPAGPYVIGTRMVFDPTELKATLIETIATKPGDWAFNATGYLHWTSLESWPPIPLAQQLPAWALQSAADAYFTRFNTPSLEPPFSTPCARLEGGAYTDARATGANTCGLGLPSNLTVVNRRYVVDEEMGAVTIFLGFPGLDREVRGKPMADAHTFRVERGGIRYIHTVTTCEHAGCGMNGTTGVEMPGN</sequence>
<protein>
    <recommendedName>
        <fullName evidence="2">DUF8021 domain-containing protein</fullName>
    </recommendedName>
</protein>
<dbReference type="InterPro" id="IPR058334">
    <property type="entry name" value="DUF8021"/>
</dbReference>
<proteinExistence type="predicted"/>
<keyword evidence="1" id="KW-0732">Signal</keyword>
<comment type="caution">
    <text evidence="3">The sequence shown here is derived from an EMBL/GenBank/DDBJ whole genome shotgun (WGS) entry which is preliminary data.</text>
</comment>
<evidence type="ECO:0000313" key="4">
    <source>
        <dbReference type="Proteomes" id="UP001303889"/>
    </source>
</evidence>
<reference evidence="3" key="1">
    <citation type="journal article" date="2023" name="Mol. Phylogenet. Evol.">
        <title>Genome-scale phylogeny and comparative genomics of the fungal order Sordariales.</title>
        <authorList>
            <person name="Hensen N."/>
            <person name="Bonometti L."/>
            <person name="Westerberg I."/>
            <person name="Brannstrom I.O."/>
            <person name="Guillou S."/>
            <person name="Cros-Aarteil S."/>
            <person name="Calhoun S."/>
            <person name="Haridas S."/>
            <person name="Kuo A."/>
            <person name="Mondo S."/>
            <person name="Pangilinan J."/>
            <person name="Riley R."/>
            <person name="LaButti K."/>
            <person name="Andreopoulos B."/>
            <person name="Lipzen A."/>
            <person name="Chen C."/>
            <person name="Yan M."/>
            <person name="Daum C."/>
            <person name="Ng V."/>
            <person name="Clum A."/>
            <person name="Steindorff A."/>
            <person name="Ohm R.A."/>
            <person name="Martin F."/>
            <person name="Silar P."/>
            <person name="Natvig D.O."/>
            <person name="Lalanne C."/>
            <person name="Gautier V."/>
            <person name="Ament-Velasquez S.L."/>
            <person name="Kruys A."/>
            <person name="Hutchinson M.I."/>
            <person name="Powell A.J."/>
            <person name="Barry K."/>
            <person name="Miller A.N."/>
            <person name="Grigoriev I.V."/>
            <person name="Debuchy R."/>
            <person name="Gladieux P."/>
            <person name="Hiltunen Thoren M."/>
            <person name="Johannesson H."/>
        </authorList>
    </citation>
    <scope>NUCLEOTIDE SEQUENCE</scope>
    <source>
        <strain evidence="3">CBS 103.79</strain>
    </source>
</reference>
<gene>
    <name evidence="3" type="ORF">C8A05DRAFT_17902</name>
</gene>
<name>A0AAN6MGH3_9PEZI</name>
<reference evidence="3" key="2">
    <citation type="submission" date="2023-05" db="EMBL/GenBank/DDBJ databases">
        <authorList>
            <consortium name="Lawrence Berkeley National Laboratory"/>
            <person name="Steindorff A."/>
            <person name="Hensen N."/>
            <person name="Bonometti L."/>
            <person name="Westerberg I."/>
            <person name="Brannstrom I.O."/>
            <person name="Guillou S."/>
            <person name="Cros-Aarteil S."/>
            <person name="Calhoun S."/>
            <person name="Haridas S."/>
            <person name="Kuo A."/>
            <person name="Mondo S."/>
            <person name="Pangilinan J."/>
            <person name="Riley R."/>
            <person name="Labutti K."/>
            <person name="Andreopoulos B."/>
            <person name="Lipzen A."/>
            <person name="Chen C."/>
            <person name="Yanf M."/>
            <person name="Daum C."/>
            <person name="Ng V."/>
            <person name="Clum A."/>
            <person name="Ohm R."/>
            <person name="Martin F."/>
            <person name="Silar P."/>
            <person name="Natvig D."/>
            <person name="Lalanne C."/>
            <person name="Gautier V."/>
            <person name="Ament-Velasquez S.L."/>
            <person name="Kruys A."/>
            <person name="Hutchinson M.I."/>
            <person name="Powell A.J."/>
            <person name="Barry K."/>
            <person name="Miller A.N."/>
            <person name="Grigoriev I.V."/>
            <person name="Debuchy R."/>
            <person name="Gladieux P."/>
            <person name="Thoren M.H."/>
            <person name="Johannesson H."/>
        </authorList>
    </citation>
    <scope>NUCLEOTIDE SEQUENCE</scope>
    <source>
        <strain evidence="3">CBS 103.79</strain>
    </source>
</reference>
<dbReference type="Proteomes" id="UP001303889">
    <property type="component" value="Unassembled WGS sequence"/>
</dbReference>
<feature type="signal peptide" evidence="1">
    <location>
        <begin position="1"/>
        <end position="18"/>
    </location>
</feature>
<keyword evidence="4" id="KW-1185">Reference proteome</keyword>
<dbReference type="Pfam" id="PF26061">
    <property type="entry name" value="DUF8021"/>
    <property type="match status" value="1"/>
</dbReference>